<comment type="subcellular location">
    <subcellularLocation>
        <location evidence="1">Membrane</location>
        <topology evidence="1">Multi-pass membrane protein</topology>
    </subcellularLocation>
</comment>
<evidence type="ECO:0000256" key="2">
    <source>
        <dbReference type="ARBA" id="ARBA00022692"/>
    </source>
</evidence>
<dbReference type="PANTHER" id="PTHR20516">
    <property type="entry name" value="TRANSMEMBRANE PROTEIN 114/235 FAMILY MEMBER"/>
    <property type="match status" value="1"/>
</dbReference>
<dbReference type="KEGG" id="tng:GSTEN00024149G001"/>
<gene>
    <name evidence="6" type="ORF">GSTENG00024149001</name>
</gene>
<evidence type="ECO:0000256" key="3">
    <source>
        <dbReference type="ARBA" id="ARBA00022989"/>
    </source>
</evidence>
<keyword evidence="4 5" id="KW-0472">Membrane</keyword>
<feature type="transmembrane region" description="Helical" evidence="5">
    <location>
        <begin position="112"/>
        <end position="137"/>
    </location>
</feature>
<evidence type="ECO:0000256" key="4">
    <source>
        <dbReference type="ARBA" id="ARBA00023136"/>
    </source>
</evidence>
<organism evidence="6">
    <name type="scientific">Tetraodon nigroviridis</name>
    <name type="common">Spotted green pufferfish</name>
    <name type="synonym">Chelonodon nigroviridis</name>
    <dbReference type="NCBI Taxonomy" id="99883"/>
    <lineage>
        <taxon>Eukaryota</taxon>
        <taxon>Metazoa</taxon>
        <taxon>Chordata</taxon>
        <taxon>Craniata</taxon>
        <taxon>Vertebrata</taxon>
        <taxon>Euteleostomi</taxon>
        <taxon>Actinopterygii</taxon>
        <taxon>Neopterygii</taxon>
        <taxon>Teleostei</taxon>
        <taxon>Neoteleostei</taxon>
        <taxon>Acanthomorphata</taxon>
        <taxon>Eupercaria</taxon>
        <taxon>Tetraodontiformes</taxon>
        <taxon>Tetradontoidea</taxon>
        <taxon>Tetraodontidae</taxon>
        <taxon>Tetraodon</taxon>
    </lineage>
</organism>
<feature type="non-terminal residue" evidence="6">
    <location>
        <position position="144"/>
    </location>
</feature>
<feature type="transmembrane region" description="Helical" evidence="5">
    <location>
        <begin position="72"/>
        <end position="92"/>
    </location>
</feature>
<keyword evidence="2 5" id="KW-0812">Transmembrane</keyword>
<dbReference type="AlphaFoldDB" id="Q4S4J9"/>
<name>Q4S4J9_TETNG</name>
<comment type="caution">
    <text evidence="6">The sequence shown here is derived from an EMBL/GenBank/DDBJ whole genome shotgun (WGS) entry which is preliminary data.</text>
</comment>
<dbReference type="Gene3D" id="1.20.140.150">
    <property type="match status" value="1"/>
</dbReference>
<sequence length="144" mass="15706">MHRTIVVLLPLSLVLLLLGGICGLVSSLAQSRALLTATASFFFICKTFCCFLPKKCSFTLSPRTEGVAVMRVLFCLFTLSGVSLYMVYSYRALAETEKLEGTEGLAYIRTSFGWSLALAWLSFGLELLTGALLLAAARLAELQH</sequence>
<reference evidence="6" key="2">
    <citation type="submission" date="2004-02" db="EMBL/GenBank/DDBJ databases">
        <authorList>
            <consortium name="Genoscope"/>
            <consortium name="Whitehead Institute Centre for Genome Research"/>
        </authorList>
    </citation>
    <scope>NUCLEOTIDE SEQUENCE</scope>
</reference>
<dbReference type="Pfam" id="PF13903">
    <property type="entry name" value="Claudin_2"/>
    <property type="match status" value="1"/>
</dbReference>
<accession>Q4S4J9</accession>
<reference evidence="6" key="1">
    <citation type="journal article" date="2004" name="Nature">
        <title>Genome duplication in the teleost fish Tetraodon nigroviridis reveals the early vertebrate proto-karyotype.</title>
        <authorList>
            <person name="Jaillon O."/>
            <person name="Aury J.-M."/>
            <person name="Brunet F."/>
            <person name="Petit J.-L."/>
            <person name="Stange-Thomann N."/>
            <person name="Mauceli E."/>
            <person name="Bouneau L."/>
            <person name="Fischer C."/>
            <person name="Ozouf-Costaz C."/>
            <person name="Bernot A."/>
            <person name="Nicaud S."/>
            <person name="Jaffe D."/>
            <person name="Fisher S."/>
            <person name="Lutfalla G."/>
            <person name="Dossat C."/>
            <person name="Segurens B."/>
            <person name="Dasilva C."/>
            <person name="Salanoubat M."/>
            <person name="Levy M."/>
            <person name="Boudet N."/>
            <person name="Castellano S."/>
            <person name="Anthouard V."/>
            <person name="Jubin C."/>
            <person name="Castelli V."/>
            <person name="Katinka M."/>
            <person name="Vacherie B."/>
            <person name="Biemont C."/>
            <person name="Skalli Z."/>
            <person name="Cattolico L."/>
            <person name="Poulain J."/>
            <person name="De Berardinis V."/>
            <person name="Cruaud C."/>
            <person name="Duprat S."/>
            <person name="Brottier P."/>
            <person name="Coutanceau J.-P."/>
            <person name="Gouzy J."/>
            <person name="Parra G."/>
            <person name="Lardier G."/>
            <person name="Chapple C."/>
            <person name="McKernan K.J."/>
            <person name="McEwan P."/>
            <person name="Bosak S."/>
            <person name="Kellis M."/>
            <person name="Volff J.-N."/>
            <person name="Guigo R."/>
            <person name="Zody M.C."/>
            <person name="Mesirov J."/>
            <person name="Lindblad-Toh K."/>
            <person name="Birren B."/>
            <person name="Nusbaum C."/>
            <person name="Kahn D."/>
            <person name="Robinson-Rechavi M."/>
            <person name="Laudet V."/>
            <person name="Schachter V."/>
            <person name="Quetier F."/>
            <person name="Saurin W."/>
            <person name="Scarpelli C."/>
            <person name="Wincker P."/>
            <person name="Lander E.S."/>
            <person name="Weissenbach J."/>
            <person name="Roest Crollius H."/>
        </authorList>
    </citation>
    <scope>NUCLEOTIDE SEQUENCE [LARGE SCALE GENOMIC DNA]</scope>
</reference>
<proteinExistence type="predicted"/>
<dbReference type="EMBL" id="CAAE01014738">
    <property type="protein sequence ID" value="CAG04433.1"/>
    <property type="molecule type" value="Genomic_DNA"/>
</dbReference>
<evidence type="ECO:0000256" key="5">
    <source>
        <dbReference type="SAM" id="Phobius"/>
    </source>
</evidence>
<dbReference type="InterPro" id="IPR039951">
    <property type="entry name" value="TMEM114/TMEM235"/>
</dbReference>
<evidence type="ECO:0000256" key="1">
    <source>
        <dbReference type="ARBA" id="ARBA00004141"/>
    </source>
</evidence>
<protein>
    <submittedName>
        <fullName evidence="6">(spotted green pufferfish) hypothetical protein</fullName>
    </submittedName>
</protein>
<keyword evidence="3 5" id="KW-1133">Transmembrane helix</keyword>
<evidence type="ECO:0000313" key="6">
    <source>
        <dbReference type="EMBL" id="CAG04433.1"/>
    </source>
</evidence>
<dbReference type="GO" id="GO:0016324">
    <property type="term" value="C:apical plasma membrane"/>
    <property type="evidence" value="ECO:0007669"/>
    <property type="project" value="TreeGrafter"/>
</dbReference>
<dbReference type="OrthoDB" id="9626630at2759"/>
<dbReference type="InterPro" id="IPR004031">
    <property type="entry name" value="PMP22/EMP/MP20/Claudin"/>
</dbReference>
<feature type="transmembrane region" description="Helical" evidence="5">
    <location>
        <begin position="33"/>
        <end position="52"/>
    </location>
</feature>
<dbReference type="PANTHER" id="PTHR20516:SF1">
    <property type="entry name" value="TRANSMEMBRANE PROTEIN 235"/>
    <property type="match status" value="1"/>
</dbReference>